<dbReference type="Pfam" id="PF00874">
    <property type="entry name" value="PRD"/>
    <property type="match status" value="1"/>
</dbReference>
<name>A0ABS0A0U9_9FIRM</name>
<dbReference type="InterPro" id="IPR002178">
    <property type="entry name" value="PTS_EIIA_type-2_dom"/>
</dbReference>
<dbReference type="InterPro" id="IPR011608">
    <property type="entry name" value="PRD"/>
</dbReference>
<dbReference type="Gene3D" id="1.10.10.60">
    <property type="entry name" value="Homeodomain-like"/>
    <property type="match status" value="1"/>
</dbReference>
<dbReference type="InterPro" id="IPR002078">
    <property type="entry name" value="Sigma_54_int"/>
</dbReference>
<proteinExistence type="predicted"/>
<dbReference type="SUPFAM" id="SSF63520">
    <property type="entry name" value="PTS-regulatory domain, PRD"/>
    <property type="match status" value="1"/>
</dbReference>
<dbReference type="Gene3D" id="3.40.50.510">
    <property type="entry name" value="Phosphotransferase system, mannose-type IIA component"/>
    <property type="match status" value="1"/>
</dbReference>
<dbReference type="SMART" id="SM00382">
    <property type="entry name" value="AAA"/>
    <property type="match status" value="1"/>
</dbReference>
<evidence type="ECO:0000259" key="7">
    <source>
        <dbReference type="PROSITE" id="PS51372"/>
    </source>
</evidence>
<protein>
    <submittedName>
        <fullName evidence="8">Sigma 54-interacting transcriptional regulator</fullName>
    </submittedName>
</protein>
<dbReference type="Pfam" id="PF03610">
    <property type="entry name" value="EIIA-man"/>
    <property type="match status" value="1"/>
</dbReference>
<dbReference type="Gene3D" id="3.40.930.10">
    <property type="entry name" value="Mannitol-specific EII, Chain A"/>
    <property type="match status" value="1"/>
</dbReference>
<dbReference type="CDD" id="cd00211">
    <property type="entry name" value="PTS_IIA_fru"/>
    <property type="match status" value="1"/>
</dbReference>
<dbReference type="Gene3D" id="1.10.1790.10">
    <property type="entry name" value="PRD domain"/>
    <property type="match status" value="1"/>
</dbReference>
<evidence type="ECO:0000256" key="1">
    <source>
        <dbReference type="ARBA" id="ARBA00022679"/>
    </source>
</evidence>
<dbReference type="SUPFAM" id="SSF52540">
    <property type="entry name" value="P-loop containing nucleoside triphosphate hydrolases"/>
    <property type="match status" value="1"/>
</dbReference>
<dbReference type="PANTHER" id="PTHR32071">
    <property type="entry name" value="TRANSCRIPTIONAL REGULATORY PROTEIN"/>
    <property type="match status" value="1"/>
</dbReference>
<reference evidence="8 9" key="1">
    <citation type="submission" date="2020-11" db="EMBL/GenBank/DDBJ databases">
        <title>Fusibacter basophilias sp. nov.</title>
        <authorList>
            <person name="Qiu D."/>
        </authorList>
    </citation>
    <scope>NUCLEOTIDE SEQUENCE [LARGE SCALE GENOMIC DNA]</scope>
    <source>
        <strain evidence="8 9">Q10-2</strain>
    </source>
</reference>
<dbReference type="PROSITE" id="PS50045">
    <property type="entry name" value="SIGMA54_INTERACT_4"/>
    <property type="match status" value="1"/>
</dbReference>
<dbReference type="EMBL" id="JADKNH010000020">
    <property type="protein sequence ID" value="MBF4695775.1"/>
    <property type="molecule type" value="Genomic_DNA"/>
</dbReference>
<keyword evidence="2" id="KW-0547">Nucleotide-binding</keyword>
<dbReference type="InterPro" id="IPR036634">
    <property type="entry name" value="PRD_sf"/>
</dbReference>
<evidence type="ECO:0000256" key="3">
    <source>
        <dbReference type="ARBA" id="ARBA00022840"/>
    </source>
</evidence>
<dbReference type="CDD" id="cd00009">
    <property type="entry name" value="AAA"/>
    <property type="match status" value="1"/>
</dbReference>
<dbReference type="PANTHER" id="PTHR32071:SF38">
    <property type="entry name" value="PSP OPERON TRANSCRIPTIONAL ACTIVATOR"/>
    <property type="match status" value="1"/>
</dbReference>
<dbReference type="InterPro" id="IPR036662">
    <property type="entry name" value="PTS_EIIA_man-typ_sf"/>
</dbReference>
<dbReference type="PROSITE" id="PS51096">
    <property type="entry name" value="PTS_EIIA_TYPE_4"/>
    <property type="match status" value="1"/>
</dbReference>
<feature type="domain" description="PRD" evidence="7">
    <location>
        <begin position="482"/>
        <end position="586"/>
    </location>
</feature>
<keyword evidence="1" id="KW-0808">Transferase</keyword>
<dbReference type="Gene3D" id="3.40.50.300">
    <property type="entry name" value="P-loop containing nucleotide triphosphate hydrolases"/>
    <property type="match status" value="1"/>
</dbReference>
<keyword evidence="9" id="KW-1185">Reference proteome</keyword>
<dbReference type="Pfam" id="PF00158">
    <property type="entry name" value="Sigma54_activat"/>
    <property type="match status" value="1"/>
</dbReference>
<dbReference type="SUPFAM" id="SSF53062">
    <property type="entry name" value="PTS system fructose IIA component-like"/>
    <property type="match status" value="1"/>
</dbReference>
<dbReference type="Proteomes" id="UP000614200">
    <property type="component" value="Unassembled WGS sequence"/>
</dbReference>
<dbReference type="InterPro" id="IPR027417">
    <property type="entry name" value="P-loop_NTPase"/>
</dbReference>
<organism evidence="8 9">
    <name type="scientific">Fusibacter ferrireducens</name>
    <dbReference type="NCBI Taxonomy" id="2785058"/>
    <lineage>
        <taxon>Bacteria</taxon>
        <taxon>Bacillati</taxon>
        <taxon>Bacillota</taxon>
        <taxon>Clostridia</taxon>
        <taxon>Eubacteriales</taxon>
        <taxon>Eubacteriales Family XII. Incertae Sedis</taxon>
        <taxon>Fusibacter</taxon>
    </lineage>
</organism>
<dbReference type="SUPFAM" id="SSF55804">
    <property type="entry name" value="Phoshotransferase/anion transport protein"/>
    <property type="match status" value="1"/>
</dbReference>
<dbReference type="PROSITE" id="PS51372">
    <property type="entry name" value="PRD_2"/>
    <property type="match status" value="1"/>
</dbReference>
<dbReference type="RefSeq" id="WP_194704012.1">
    <property type="nucleotide sequence ID" value="NZ_JADKNH010000020.1"/>
</dbReference>
<keyword evidence="3" id="KW-0067">ATP-binding</keyword>
<feature type="domain" description="PTS EIIA type-4" evidence="6">
    <location>
        <begin position="587"/>
        <end position="716"/>
    </location>
</feature>
<gene>
    <name evidence="8" type="ORF">ISU02_21980</name>
</gene>
<dbReference type="PROSITE" id="PS51094">
    <property type="entry name" value="PTS_EIIA_TYPE_2"/>
    <property type="match status" value="1"/>
</dbReference>
<dbReference type="Pfam" id="PF00359">
    <property type="entry name" value="PTS_EIIA_2"/>
    <property type="match status" value="1"/>
</dbReference>
<dbReference type="InterPro" id="IPR004701">
    <property type="entry name" value="PTS_EIIA_man-typ"/>
</dbReference>
<dbReference type="InterPro" id="IPR025943">
    <property type="entry name" value="Sigma_54_int_dom_ATP-bd_2"/>
</dbReference>
<accession>A0ABS0A0U9</accession>
<dbReference type="PROSITE" id="PS00676">
    <property type="entry name" value="SIGMA54_INTERACT_2"/>
    <property type="match status" value="1"/>
</dbReference>
<evidence type="ECO:0000313" key="8">
    <source>
        <dbReference type="EMBL" id="MBF4695775.1"/>
    </source>
</evidence>
<evidence type="ECO:0000259" key="6">
    <source>
        <dbReference type="PROSITE" id="PS51096"/>
    </source>
</evidence>
<evidence type="ECO:0000259" key="4">
    <source>
        <dbReference type="PROSITE" id="PS50045"/>
    </source>
</evidence>
<dbReference type="InterPro" id="IPR003593">
    <property type="entry name" value="AAA+_ATPase"/>
</dbReference>
<dbReference type="InterPro" id="IPR016152">
    <property type="entry name" value="PTrfase/Anion_transptr"/>
</dbReference>
<sequence>MLDRIQAVLVNENPRQPYTDEKIAEVMHIRRERVIELRKTLGIPDSRERLKSKLITECKVLISKEPSISVRALTTLLNSMGYDISRHLVKLVRDELMQRAPEISLKSNMSQRTTGPDGDGFENMIGWNGGLLTQVNQAKAAIAYPPNGLSTLIIGPSGTGKTLLAENMYRFAVKKKFLKEDAPFIAFNCADYADNPQLLISQLFGHVKGAYSGAVEDKKGLVESADNGILFLDEVHRLPSEGQELLFYLLDKGEYRRLGDSNNTRSVNVRLIAATTNSPESSLLLTFRRRIPMVIMIPAITARPLRERYAIIRQFFIEETEKLNRRVVIEGDAIKILLQYHCFGNVGQLRSDIQVCCAESFLRCLVENLDEIRITAELLEKLKIDIDSWAMNDIELNHLSRELILDPLYENSKWHDEELSESSQVTIYQEIQSALDEMVKNGVDDEESLHLVRMKIDAQLRTLRSGIKDMRTVAKENIWDSIVNKSTMKAVEHALESVQAQFPEMEPNLKGVLSIHIDAVINALSVGNYIRNADLGSVRQNFPEEYAVAVLMLRQISKALNLDIPNEEAIIIAMYLKAYSSKQSGGRIRVVVLTHGQVGKAMADVANKMLDVNNAVGISMDLNESSDVAFERVCDLISHIDEGQGCILLVDMGSLVSFGQKITERTGIQVRCVARVDTLMVLDALRRANLGEEYTVDALAQALEAGRLYGISATGISRGKPPVLITMCITGEGNARSIRTLLETSFPGLKGNIEIIEMGLFNRNELLEKVNKIKSTKEILAIIGTINPDLSNVPFFSLNYVLTGHGTLALTNLLSQNAIIKHSLADLTSPALILWHPKVSSKNEIIDQLTAQLVSEAFVKDAFLLSVYKRENLGDTCLNMGIAIPHGDAAQVNRPAIAVAKLEHSIDWAAGIAVDFVFLFAFDENCAKYVEIFYEKTRNENWLECLKKTETKEEILNLLRM</sequence>
<evidence type="ECO:0000256" key="2">
    <source>
        <dbReference type="ARBA" id="ARBA00022741"/>
    </source>
</evidence>
<evidence type="ECO:0000313" key="9">
    <source>
        <dbReference type="Proteomes" id="UP000614200"/>
    </source>
</evidence>
<evidence type="ECO:0000259" key="5">
    <source>
        <dbReference type="PROSITE" id="PS51094"/>
    </source>
</evidence>
<feature type="domain" description="Sigma-54 factor interaction" evidence="4">
    <location>
        <begin position="124"/>
        <end position="358"/>
    </location>
</feature>
<feature type="domain" description="PTS EIIA type-2" evidence="5">
    <location>
        <begin position="826"/>
        <end position="961"/>
    </location>
</feature>
<comment type="caution">
    <text evidence="8">The sequence shown here is derived from an EMBL/GenBank/DDBJ whole genome shotgun (WGS) entry which is preliminary data.</text>
</comment>